<dbReference type="EMBL" id="AGNL01006425">
    <property type="protein sequence ID" value="EJK72049.1"/>
    <property type="molecule type" value="Genomic_DNA"/>
</dbReference>
<comment type="caution">
    <text evidence="1">The sequence shown here is derived from an EMBL/GenBank/DDBJ whole genome shotgun (WGS) entry which is preliminary data.</text>
</comment>
<organism evidence="1 2">
    <name type="scientific">Thalassiosira oceanica</name>
    <name type="common">Marine diatom</name>
    <dbReference type="NCBI Taxonomy" id="159749"/>
    <lineage>
        <taxon>Eukaryota</taxon>
        <taxon>Sar</taxon>
        <taxon>Stramenopiles</taxon>
        <taxon>Ochrophyta</taxon>
        <taxon>Bacillariophyta</taxon>
        <taxon>Coscinodiscophyceae</taxon>
        <taxon>Thalassiosirophycidae</taxon>
        <taxon>Thalassiosirales</taxon>
        <taxon>Thalassiosiraceae</taxon>
        <taxon>Thalassiosira</taxon>
    </lineage>
</organism>
<protein>
    <submittedName>
        <fullName evidence="1">Uncharacterized protein</fullName>
    </submittedName>
</protein>
<evidence type="ECO:0000313" key="2">
    <source>
        <dbReference type="Proteomes" id="UP000266841"/>
    </source>
</evidence>
<dbReference type="Proteomes" id="UP000266841">
    <property type="component" value="Unassembled WGS sequence"/>
</dbReference>
<evidence type="ECO:0000313" key="1">
    <source>
        <dbReference type="EMBL" id="EJK72049.1"/>
    </source>
</evidence>
<dbReference type="AlphaFoldDB" id="K0T4G5"/>
<name>K0T4G5_THAOC</name>
<reference evidence="1 2" key="1">
    <citation type="journal article" date="2012" name="Genome Biol.">
        <title>Genome and low-iron response of an oceanic diatom adapted to chronic iron limitation.</title>
        <authorList>
            <person name="Lommer M."/>
            <person name="Specht M."/>
            <person name="Roy A.S."/>
            <person name="Kraemer L."/>
            <person name="Andreson R."/>
            <person name="Gutowska M.A."/>
            <person name="Wolf J."/>
            <person name="Bergner S.V."/>
            <person name="Schilhabel M.B."/>
            <person name="Klostermeier U.C."/>
            <person name="Beiko R.G."/>
            <person name="Rosenstiel P."/>
            <person name="Hippler M."/>
            <person name="Laroche J."/>
        </authorList>
    </citation>
    <scope>NUCLEOTIDE SEQUENCE [LARGE SCALE GENOMIC DNA]</scope>
    <source>
        <strain evidence="1 2">CCMP1005</strain>
    </source>
</reference>
<gene>
    <name evidence="1" type="ORF">THAOC_06459</name>
</gene>
<sequence length="200" mass="22207">LGDEAFSYCRNLTEVILLGGDCLLNQEFLDCGLFSGQGVLNQNRLNKLIGSGLASDLPLTAIKVSVSGTLSDRMARLPKECRLSLEGRIRELSRLDLTQDGNILACFPLVHRSSWTSVEDTNDETAGSLHQVLRLISFHELKESTILIELAMWKSRLVVDEARADCRTSVPDPAKCLIMEYCGFTGFLEPAIESDRRFNV</sequence>
<proteinExistence type="predicted"/>
<accession>K0T4G5</accession>
<keyword evidence="2" id="KW-1185">Reference proteome</keyword>
<feature type="non-terminal residue" evidence="1">
    <location>
        <position position="1"/>
    </location>
</feature>